<evidence type="ECO:0000256" key="3">
    <source>
        <dbReference type="ARBA" id="ARBA00022670"/>
    </source>
</evidence>
<dbReference type="InterPro" id="IPR026392">
    <property type="entry name" value="Exo/Archaeosortase_dom"/>
</dbReference>
<keyword evidence="6 8" id="KW-1133">Transmembrane helix</keyword>
<comment type="subcellular location">
    <subcellularLocation>
        <location evidence="1">Cell membrane</location>
        <topology evidence="1">Multi-pass membrane protein</topology>
    </subcellularLocation>
</comment>
<dbReference type="NCBIfam" id="TIGR02602">
    <property type="entry name" value="8TM_EpsH"/>
    <property type="match status" value="1"/>
</dbReference>
<evidence type="ECO:0000256" key="7">
    <source>
        <dbReference type="ARBA" id="ARBA00023136"/>
    </source>
</evidence>
<feature type="transmembrane region" description="Helical" evidence="8">
    <location>
        <begin position="12"/>
        <end position="31"/>
    </location>
</feature>
<evidence type="ECO:0000256" key="4">
    <source>
        <dbReference type="ARBA" id="ARBA00022692"/>
    </source>
</evidence>
<evidence type="ECO:0000256" key="1">
    <source>
        <dbReference type="ARBA" id="ARBA00004651"/>
    </source>
</evidence>
<dbReference type="NCBIfam" id="NF033780">
    <property type="entry name" value="exosort_XrtU_C"/>
    <property type="match status" value="1"/>
</dbReference>
<evidence type="ECO:0000313" key="10">
    <source>
        <dbReference type="Proteomes" id="UP000315003"/>
    </source>
</evidence>
<feature type="transmembrane region" description="Helical" evidence="8">
    <location>
        <begin position="114"/>
        <end position="132"/>
    </location>
</feature>
<evidence type="ECO:0000256" key="6">
    <source>
        <dbReference type="ARBA" id="ARBA00022989"/>
    </source>
</evidence>
<feature type="transmembrane region" description="Helical" evidence="8">
    <location>
        <begin position="331"/>
        <end position="352"/>
    </location>
</feature>
<feature type="transmembrane region" description="Helical" evidence="8">
    <location>
        <begin position="173"/>
        <end position="196"/>
    </location>
</feature>
<keyword evidence="5" id="KW-0378">Hydrolase</keyword>
<feature type="transmembrane region" description="Helical" evidence="8">
    <location>
        <begin position="38"/>
        <end position="55"/>
    </location>
</feature>
<dbReference type="Proteomes" id="UP000315003">
    <property type="component" value="Chromosome"/>
</dbReference>
<feature type="transmembrane region" description="Helical" evidence="8">
    <location>
        <begin position="247"/>
        <end position="271"/>
    </location>
</feature>
<feature type="transmembrane region" description="Helical" evidence="8">
    <location>
        <begin position="67"/>
        <end position="86"/>
    </location>
</feature>
<proteinExistence type="predicted"/>
<dbReference type="EMBL" id="CP036272">
    <property type="protein sequence ID" value="QDT60232.1"/>
    <property type="molecule type" value="Genomic_DNA"/>
</dbReference>
<dbReference type="AlphaFoldDB" id="A0A517SVS4"/>
<name>A0A517SVS4_9BACT</name>
<accession>A0A517SVS4</accession>
<reference evidence="9 10" key="1">
    <citation type="submission" date="2019-02" db="EMBL/GenBank/DDBJ databases">
        <title>Deep-cultivation of Planctomycetes and their phenomic and genomic characterization uncovers novel biology.</title>
        <authorList>
            <person name="Wiegand S."/>
            <person name="Jogler M."/>
            <person name="Boedeker C."/>
            <person name="Pinto D."/>
            <person name="Vollmers J."/>
            <person name="Rivas-Marin E."/>
            <person name="Kohn T."/>
            <person name="Peeters S.H."/>
            <person name="Heuer A."/>
            <person name="Rast P."/>
            <person name="Oberbeckmann S."/>
            <person name="Bunk B."/>
            <person name="Jeske O."/>
            <person name="Meyerdierks A."/>
            <person name="Storesund J.E."/>
            <person name="Kallscheuer N."/>
            <person name="Luecker S."/>
            <person name="Lage O.M."/>
            <person name="Pohl T."/>
            <person name="Merkel B.J."/>
            <person name="Hornburger P."/>
            <person name="Mueller R.-W."/>
            <person name="Bruemmer F."/>
            <person name="Labrenz M."/>
            <person name="Spormann A.M."/>
            <person name="Op den Camp H."/>
            <person name="Overmann J."/>
            <person name="Amann R."/>
            <person name="Jetten M.S.M."/>
            <person name="Mascher T."/>
            <person name="Medema M.H."/>
            <person name="Devos D.P."/>
            <person name="Kaster A.-K."/>
            <person name="Ovreas L."/>
            <person name="Rohde M."/>
            <person name="Galperin M.Y."/>
            <person name="Jogler C."/>
        </authorList>
    </citation>
    <scope>NUCLEOTIDE SEQUENCE [LARGE SCALE GENOMIC DNA]</scope>
    <source>
        <strain evidence="9 10">SV_7m_r</strain>
    </source>
</reference>
<gene>
    <name evidence="9" type="ORF">SV7mr_27520</name>
</gene>
<dbReference type="NCBIfam" id="TIGR04178">
    <property type="entry name" value="exo_archaeo"/>
    <property type="match status" value="1"/>
</dbReference>
<organism evidence="9 10">
    <name type="scientific">Stieleria bergensis</name>
    <dbReference type="NCBI Taxonomy" id="2528025"/>
    <lineage>
        <taxon>Bacteria</taxon>
        <taxon>Pseudomonadati</taxon>
        <taxon>Planctomycetota</taxon>
        <taxon>Planctomycetia</taxon>
        <taxon>Pirellulales</taxon>
        <taxon>Pirellulaceae</taxon>
        <taxon>Stieleria</taxon>
    </lineage>
</organism>
<feature type="transmembrane region" description="Helical" evidence="8">
    <location>
        <begin position="208"/>
        <end position="235"/>
    </location>
</feature>
<keyword evidence="4 8" id="KW-0812">Transmembrane</keyword>
<dbReference type="GO" id="GO:0005886">
    <property type="term" value="C:plasma membrane"/>
    <property type="evidence" value="ECO:0007669"/>
    <property type="project" value="UniProtKB-SubCell"/>
</dbReference>
<dbReference type="GO" id="GO:0006508">
    <property type="term" value="P:proteolysis"/>
    <property type="evidence" value="ECO:0007669"/>
    <property type="project" value="UniProtKB-KW"/>
</dbReference>
<dbReference type="Pfam" id="PF09721">
    <property type="entry name" value="Exosortase_EpsH"/>
    <property type="match status" value="1"/>
</dbReference>
<evidence type="ECO:0000256" key="2">
    <source>
        <dbReference type="ARBA" id="ARBA00022475"/>
    </source>
</evidence>
<evidence type="ECO:0000256" key="5">
    <source>
        <dbReference type="ARBA" id="ARBA00022801"/>
    </source>
</evidence>
<keyword evidence="2" id="KW-1003">Cell membrane</keyword>
<dbReference type="GO" id="GO:0008233">
    <property type="term" value="F:peptidase activity"/>
    <property type="evidence" value="ECO:0007669"/>
    <property type="project" value="UniProtKB-KW"/>
</dbReference>
<feature type="transmembrane region" description="Helical" evidence="8">
    <location>
        <begin position="91"/>
        <end position="108"/>
    </location>
</feature>
<evidence type="ECO:0000256" key="8">
    <source>
        <dbReference type="SAM" id="Phobius"/>
    </source>
</evidence>
<keyword evidence="3" id="KW-0645">Protease</keyword>
<sequence length="592" mass="65926">MAGTLSANQKVWSGFWIGLLLTTAPLLIPYFKDLWDNVTYRFFPFAILATVWLGYDRWDRDVRPPRGWFSWALLGGAGFLVIASILFSFTWFAAVAAVVIVCVMYYSQRGEVDASLLAAALPLLPCVQMIRLDKMLVQSLQHTTTWMSSVLLDLFGIAHAVSNNVLQLSDRELFVAEACSGIQSVFTLSFLALLVVAWKRRRAWMVPVYLLVSVLLAVFANVIRVTTVAAAAAFLDMDFSVGWPHDLLGYVALVVCFAFLMSFDYLLAIFFHEIPASVDSNPAMIAWNFFANHDEVEQGAGDNARRSTEVQQSAQGAMSSRFAILLGQNRIVMGCFFGVLALLFLGSGYRLISSSKPRSVVFSSEQVIFDPRTNLLDSVLVNLSVVDHQSSREFQDSRLGANSDIWECEWGDLQVQFVVSQPYKGWHELCDCYEAIDWKLLDRSIRSPRDKDNPLAYDLEEATFVAAQFRSGPVQRGYLLFSGIGSDGVPVDAPNSMHALAHRIWNRIDSSGVWNQNELVVLQMWVTSAAKLTPEQLRELEREFLSVRGRVAAEIQRATTEGAQAQSQGRPLGQALPVADASRLAGRVQEAM</sequence>
<dbReference type="InterPro" id="IPR019127">
    <property type="entry name" value="Exosortase"/>
</dbReference>
<protein>
    <submittedName>
        <fullName evidence="9">Transmembrane exosortase (Exosortase_EpsH)</fullName>
    </submittedName>
</protein>
<dbReference type="InterPro" id="IPR013426">
    <property type="entry name" value="EpsH-like"/>
</dbReference>
<keyword evidence="7 8" id="KW-0472">Membrane</keyword>
<evidence type="ECO:0000313" key="9">
    <source>
        <dbReference type="EMBL" id="QDT60232.1"/>
    </source>
</evidence>
<keyword evidence="10" id="KW-1185">Reference proteome</keyword>